<dbReference type="STRING" id="1555241.A0A4P9WYH2"/>
<feature type="domain" description="Helicase ATP-binding" evidence="11">
    <location>
        <begin position="163"/>
        <end position="387"/>
    </location>
</feature>
<dbReference type="InterPro" id="IPR014001">
    <property type="entry name" value="Helicase_ATP-bd"/>
</dbReference>
<dbReference type="CDD" id="cd18787">
    <property type="entry name" value="SF2_C_DEAD"/>
    <property type="match status" value="1"/>
</dbReference>
<keyword evidence="7 9" id="KW-0067">ATP-binding</keyword>
<evidence type="ECO:0000259" key="11">
    <source>
        <dbReference type="PROSITE" id="PS51192"/>
    </source>
</evidence>
<feature type="compositionally biased region" description="Polar residues" evidence="10">
    <location>
        <begin position="1"/>
        <end position="10"/>
    </location>
</feature>
<evidence type="ECO:0000256" key="4">
    <source>
        <dbReference type="ARBA" id="ARBA00022741"/>
    </source>
</evidence>
<dbReference type="EMBL" id="ML014405">
    <property type="protein sequence ID" value="RKO98551.1"/>
    <property type="molecule type" value="Genomic_DNA"/>
</dbReference>
<dbReference type="Pfam" id="PF00270">
    <property type="entry name" value="DEAD"/>
    <property type="match status" value="1"/>
</dbReference>
<dbReference type="Pfam" id="PF00271">
    <property type="entry name" value="Helicase_C"/>
    <property type="match status" value="1"/>
</dbReference>
<dbReference type="InterPro" id="IPR001650">
    <property type="entry name" value="Helicase_C-like"/>
</dbReference>
<keyword evidence="8 9" id="KW-0694">RNA-binding</keyword>
<dbReference type="Pfam" id="PF13959">
    <property type="entry name" value="CTE_SPB4"/>
    <property type="match status" value="1"/>
</dbReference>
<evidence type="ECO:0000313" key="13">
    <source>
        <dbReference type="EMBL" id="RKO98551.1"/>
    </source>
</evidence>
<dbReference type="SMART" id="SM00490">
    <property type="entry name" value="HELICc"/>
    <property type="match status" value="1"/>
</dbReference>
<name>A0A4P9WYH2_9FUNG</name>
<keyword evidence="6 9" id="KW-0347">Helicase</keyword>
<keyword evidence="2" id="KW-0690">Ribosome biogenesis</keyword>
<evidence type="ECO:0000313" key="14">
    <source>
        <dbReference type="Proteomes" id="UP000274922"/>
    </source>
</evidence>
<dbReference type="GO" id="GO:0003723">
    <property type="term" value="F:RNA binding"/>
    <property type="evidence" value="ECO:0007669"/>
    <property type="project" value="UniProtKB-UniRule"/>
</dbReference>
<protein>
    <recommendedName>
        <fullName evidence="9">ATP-dependent RNA helicase</fullName>
        <ecNumber evidence="9">3.6.4.13</ecNumber>
    </recommendedName>
</protein>
<comment type="similarity">
    <text evidence="9">Belongs to the DEAD box helicase family.</text>
</comment>
<evidence type="ECO:0000256" key="5">
    <source>
        <dbReference type="ARBA" id="ARBA00022801"/>
    </source>
</evidence>
<comment type="subcellular location">
    <subcellularLocation>
        <location evidence="1">Nucleus</location>
        <location evidence="1">Nucleolus</location>
    </subcellularLocation>
</comment>
<dbReference type="PROSITE" id="PS51194">
    <property type="entry name" value="HELICASE_CTER"/>
    <property type="match status" value="1"/>
</dbReference>
<dbReference type="GO" id="GO:0003724">
    <property type="term" value="F:RNA helicase activity"/>
    <property type="evidence" value="ECO:0007669"/>
    <property type="project" value="UniProtKB-EC"/>
</dbReference>
<dbReference type="Proteomes" id="UP000274922">
    <property type="component" value="Unassembled WGS sequence"/>
</dbReference>
<comment type="domain">
    <text evidence="9">The Q motif is unique to and characteristic of the DEAD box family of RNA helicases and controls ATP binding and hydrolysis.</text>
</comment>
<dbReference type="GO" id="GO:0016787">
    <property type="term" value="F:hydrolase activity"/>
    <property type="evidence" value="ECO:0007669"/>
    <property type="project" value="UniProtKB-KW"/>
</dbReference>
<comment type="catalytic activity">
    <reaction evidence="9">
        <text>ATP + H2O = ADP + phosphate + H(+)</text>
        <dbReference type="Rhea" id="RHEA:13065"/>
        <dbReference type="ChEBI" id="CHEBI:15377"/>
        <dbReference type="ChEBI" id="CHEBI:15378"/>
        <dbReference type="ChEBI" id="CHEBI:30616"/>
        <dbReference type="ChEBI" id="CHEBI:43474"/>
        <dbReference type="ChEBI" id="CHEBI:456216"/>
        <dbReference type="EC" id="3.6.4.13"/>
    </reaction>
</comment>
<keyword evidence="4 9" id="KW-0547">Nucleotide-binding</keyword>
<proteinExistence type="inferred from homology"/>
<evidence type="ECO:0000256" key="2">
    <source>
        <dbReference type="ARBA" id="ARBA00022517"/>
    </source>
</evidence>
<dbReference type="GO" id="GO:0005730">
    <property type="term" value="C:nucleolus"/>
    <property type="evidence" value="ECO:0007669"/>
    <property type="project" value="UniProtKB-SubCell"/>
</dbReference>
<evidence type="ECO:0000256" key="6">
    <source>
        <dbReference type="ARBA" id="ARBA00022806"/>
    </source>
</evidence>
<dbReference type="InterPro" id="IPR025313">
    <property type="entry name" value="SPB4-like_CTE"/>
</dbReference>
<evidence type="ECO:0000256" key="1">
    <source>
        <dbReference type="ARBA" id="ARBA00004604"/>
    </source>
</evidence>
<evidence type="ECO:0000256" key="8">
    <source>
        <dbReference type="ARBA" id="ARBA00022884"/>
    </source>
</evidence>
<sequence length="749" mass="82121">MDDFQLNISSAPLPKPPKKKVFVPREDPSAAAQAPQKHASRSARREQGNANGDRPTQYVPQAKAAAGAAAGAAPAPRKRDPTKGFVSSLFSGAGHEQVSVGLPVEDSLSSLTPAPAPAAADLASRPAGAFQDLGIMAPLAAQLERMKMLQPTGIQRTAIPAMLDQAKAAGDYVIKAQTGSGKTLAFLLPIIERLIRWERRQPADAKIDRTLGTMAVIVVPTRELALQIHKVLETLLRYTSASNKDSSREASETPLRHWMVPCCLIGGEKKKAEKARIRKGATFVVSTPGRLVDHLKTTEAFQLRNLSYFVMDEADRLQDMGFEKVVEEIHQLLHSRQTEERQAIAEKTGSAFKPMISNRIKKVLCSATMSPAAQALARMTLKNPDWIVPDGQDASADAESVSDTPTLLRQYVTFVPTKQRFVALVSLLYGLAVQAYNKSRMGAIGDHSALRSIKVIIFVATCDAVDFYHQVLSEAVERFRPQVAGPDGLLSADASEIELVRPTVYKLHGSMAQPDRHAQLNAFSAGAVNRPQVLLATDIVGRGIDIPNMTHIIQFDPPNEVGDYVHRIGRTARQNREGEAWLFLSPHEHEYVNVLTNRGLRLVEKKATAVLNHFCMTPKQARVAGYRPPSRVVEAVMNKLQFDFENGLSPAQMITTLAEKAFASHLRAYASHRPSERGIFNLKKLHMGHLAKTFGLQTAPTHIAQKQVQAATRSAAAVAAEEKKRKPDPNDPNEIKKRMYLMAKKIEMA</sequence>
<evidence type="ECO:0000256" key="9">
    <source>
        <dbReference type="RuleBase" id="RU365068"/>
    </source>
</evidence>
<organism evidence="13 14">
    <name type="scientific">Caulochytrium protostelioides</name>
    <dbReference type="NCBI Taxonomy" id="1555241"/>
    <lineage>
        <taxon>Eukaryota</taxon>
        <taxon>Fungi</taxon>
        <taxon>Fungi incertae sedis</taxon>
        <taxon>Chytridiomycota</taxon>
        <taxon>Chytridiomycota incertae sedis</taxon>
        <taxon>Chytridiomycetes</taxon>
        <taxon>Caulochytriales</taxon>
        <taxon>Caulochytriaceae</taxon>
        <taxon>Caulochytrium</taxon>
    </lineage>
</organism>
<dbReference type="SMART" id="SM00487">
    <property type="entry name" value="DEXDc"/>
    <property type="match status" value="1"/>
</dbReference>
<dbReference type="GO" id="GO:0005524">
    <property type="term" value="F:ATP binding"/>
    <property type="evidence" value="ECO:0007669"/>
    <property type="project" value="UniProtKB-UniRule"/>
</dbReference>
<evidence type="ECO:0000259" key="12">
    <source>
        <dbReference type="PROSITE" id="PS51194"/>
    </source>
</evidence>
<keyword evidence="5 9" id="KW-0378">Hydrolase</keyword>
<dbReference type="OrthoDB" id="422663at2759"/>
<dbReference type="Gene3D" id="3.40.50.300">
    <property type="entry name" value="P-loop containing nucleotide triphosphate hydrolases"/>
    <property type="match status" value="2"/>
</dbReference>
<dbReference type="SMART" id="SM01178">
    <property type="entry name" value="DUF4217"/>
    <property type="match status" value="1"/>
</dbReference>
<dbReference type="GO" id="GO:0006364">
    <property type="term" value="P:rRNA processing"/>
    <property type="evidence" value="ECO:0007669"/>
    <property type="project" value="UniProtKB-KW"/>
</dbReference>
<evidence type="ECO:0000256" key="10">
    <source>
        <dbReference type="SAM" id="MobiDB-lite"/>
    </source>
</evidence>
<dbReference type="InterPro" id="IPR011545">
    <property type="entry name" value="DEAD/DEAH_box_helicase_dom"/>
</dbReference>
<dbReference type="PANTHER" id="PTHR24031">
    <property type="entry name" value="RNA HELICASE"/>
    <property type="match status" value="1"/>
</dbReference>
<evidence type="ECO:0000256" key="7">
    <source>
        <dbReference type="ARBA" id="ARBA00022840"/>
    </source>
</evidence>
<dbReference type="EC" id="3.6.4.13" evidence="9"/>
<evidence type="ECO:0000256" key="3">
    <source>
        <dbReference type="ARBA" id="ARBA00022552"/>
    </source>
</evidence>
<keyword evidence="3" id="KW-0698">rRNA processing</keyword>
<dbReference type="InterPro" id="IPR027417">
    <property type="entry name" value="P-loop_NTPase"/>
</dbReference>
<accession>A0A4P9WYH2</accession>
<keyword evidence="14" id="KW-1185">Reference proteome</keyword>
<gene>
    <name evidence="13" type="ORF">CXG81DRAFT_15781</name>
</gene>
<feature type="domain" description="Helicase C-terminal" evidence="12">
    <location>
        <begin position="445"/>
        <end position="611"/>
    </location>
</feature>
<reference evidence="14" key="1">
    <citation type="journal article" date="2018" name="Nat. Microbiol.">
        <title>Leveraging single-cell genomics to expand the fungal tree of life.</title>
        <authorList>
            <person name="Ahrendt S.R."/>
            <person name="Quandt C.A."/>
            <person name="Ciobanu D."/>
            <person name="Clum A."/>
            <person name="Salamov A."/>
            <person name="Andreopoulos B."/>
            <person name="Cheng J.F."/>
            <person name="Woyke T."/>
            <person name="Pelin A."/>
            <person name="Henrissat B."/>
            <person name="Reynolds N.K."/>
            <person name="Benny G.L."/>
            <person name="Smith M.E."/>
            <person name="James T.Y."/>
            <person name="Grigoriev I.V."/>
        </authorList>
    </citation>
    <scope>NUCLEOTIDE SEQUENCE [LARGE SCALE GENOMIC DNA]</scope>
    <source>
        <strain evidence="14">ATCC 52028</strain>
    </source>
</reference>
<dbReference type="PROSITE" id="PS51192">
    <property type="entry name" value="HELICASE_ATP_BIND_1"/>
    <property type="match status" value="1"/>
</dbReference>
<dbReference type="SUPFAM" id="SSF52540">
    <property type="entry name" value="P-loop containing nucleoside triphosphate hydrolases"/>
    <property type="match status" value="1"/>
</dbReference>
<comment type="function">
    <text evidence="9">RNA helicase.</text>
</comment>
<feature type="compositionally biased region" description="Low complexity" evidence="10">
    <location>
        <begin position="62"/>
        <end position="75"/>
    </location>
</feature>
<dbReference type="AlphaFoldDB" id="A0A4P9WYH2"/>
<feature type="region of interest" description="Disordered" evidence="10">
    <location>
        <begin position="1"/>
        <end position="89"/>
    </location>
</feature>